<protein>
    <recommendedName>
        <fullName evidence="5">FAD/NAD(P)-binding domain-containing protein</fullName>
    </recommendedName>
</protein>
<keyword evidence="2" id="KW-0285">Flavoprotein</keyword>
<gene>
    <name evidence="6" type="ORF">KC19_3G192700</name>
</gene>
<name>A0A8T0IMK2_CERPU</name>
<evidence type="ECO:0000259" key="5">
    <source>
        <dbReference type="Pfam" id="PF07992"/>
    </source>
</evidence>
<comment type="similarity">
    <text evidence="1">Belongs to the FAD-dependent oxidoreductase family.</text>
</comment>
<dbReference type="PANTHER" id="PTHR43735">
    <property type="entry name" value="APOPTOSIS-INDUCING FACTOR 1"/>
    <property type="match status" value="1"/>
</dbReference>
<evidence type="ECO:0000313" key="7">
    <source>
        <dbReference type="Proteomes" id="UP000822688"/>
    </source>
</evidence>
<evidence type="ECO:0000256" key="2">
    <source>
        <dbReference type="ARBA" id="ARBA00022630"/>
    </source>
</evidence>
<evidence type="ECO:0000256" key="4">
    <source>
        <dbReference type="ARBA" id="ARBA00023002"/>
    </source>
</evidence>
<dbReference type="EMBL" id="CM026423">
    <property type="protein sequence ID" value="KAG0584197.1"/>
    <property type="molecule type" value="Genomic_DNA"/>
</dbReference>
<comment type="caution">
    <text evidence="6">The sequence shown here is derived from an EMBL/GenBank/DDBJ whole genome shotgun (WGS) entry which is preliminary data.</text>
</comment>
<keyword evidence="7" id="KW-1185">Reference proteome</keyword>
<evidence type="ECO:0000313" key="6">
    <source>
        <dbReference type="EMBL" id="KAG0584197.1"/>
    </source>
</evidence>
<dbReference type="AlphaFoldDB" id="A0A8T0IMK2"/>
<feature type="domain" description="FAD/NAD(P)-binding" evidence="5">
    <location>
        <begin position="6"/>
        <end position="146"/>
    </location>
</feature>
<dbReference type="Proteomes" id="UP000822688">
    <property type="component" value="Chromosome 3"/>
</dbReference>
<sequence>MAAPKRVVIVGGGVAGSLLVKLLEDVADVTLIDPKDYFEVPYSSLRCLVEPSFAERSVITHSSYMKKSRLLMGSATDATRTEVTTDTGIKVPYEFLVICTGSEYLGPNSRVDRLDRYQKANRKLVESQGLLIIGGGPVGVELAGEIVSDFPTKKGEASTSITVQSHSSTSDL</sequence>
<reference evidence="6" key="1">
    <citation type="submission" date="2020-06" db="EMBL/GenBank/DDBJ databases">
        <title>WGS assembly of Ceratodon purpureus strain R40.</title>
        <authorList>
            <person name="Carey S.B."/>
            <person name="Jenkins J."/>
            <person name="Shu S."/>
            <person name="Lovell J.T."/>
            <person name="Sreedasyam A."/>
            <person name="Maumus F."/>
            <person name="Tiley G.P."/>
            <person name="Fernandez-Pozo N."/>
            <person name="Barry K."/>
            <person name="Chen C."/>
            <person name="Wang M."/>
            <person name="Lipzen A."/>
            <person name="Daum C."/>
            <person name="Saski C.A."/>
            <person name="Payton A.C."/>
            <person name="Mcbreen J.C."/>
            <person name="Conrad R.E."/>
            <person name="Kollar L.M."/>
            <person name="Olsson S."/>
            <person name="Huttunen S."/>
            <person name="Landis J.B."/>
            <person name="Wickett N.J."/>
            <person name="Johnson M.G."/>
            <person name="Rensing S.A."/>
            <person name="Grimwood J."/>
            <person name="Schmutz J."/>
            <person name="Mcdaniel S.F."/>
        </authorList>
    </citation>
    <scope>NUCLEOTIDE SEQUENCE</scope>
    <source>
        <strain evidence="6">R40</strain>
    </source>
</reference>
<dbReference type="InterPro" id="IPR023753">
    <property type="entry name" value="FAD/NAD-binding_dom"/>
</dbReference>
<evidence type="ECO:0000256" key="1">
    <source>
        <dbReference type="ARBA" id="ARBA00006442"/>
    </source>
</evidence>
<proteinExistence type="inferred from homology"/>
<dbReference type="GO" id="GO:0004174">
    <property type="term" value="F:electron-transferring-flavoprotein dehydrogenase activity"/>
    <property type="evidence" value="ECO:0007669"/>
    <property type="project" value="TreeGrafter"/>
</dbReference>
<keyword evidence="3" id="KW-0274">FAD</keyword>
<accession>A0A8T0IMK2</accession>
<dbReference type="SUPFAM" id="SSF51905">
    <property type="entry name" value="FAD/NAD(P)-binding domain"/>
    <property type="match status" value="1"/>
</dbReference>
<dbReference type="GO" id="GO:0005737">
    <property type="term" value="C:cytoplasm"/>
    <property type="evidence" value="ECO:0007669"/>
    <property type="project" value="TreeGrafter"/>
</dbReference>
<keyword evidence="4" id="KW-0560">Oxidoreductase</keyword>
<organism evidence="6 7">
    <name type="scientific">Ceratodon purpureus</name>
    <name type="common">Fire moss</name>
    <name type="synonym">Dicranum purpureum</name>
    <dbReference type="NCBI Taxonomy" id="3225"/>
    <lineage>
        <taxon>Eukaryota</taxon>
        <taxon>Viridiplantae</taxon>
        <taxon>Streptophyta</taxon>
        <taxon>Embryophyta</taxon>
        <taxon>Bryophyta</taxon>
        <taxon>Bryophytina</taxon>
        <taxon>Bryopsida</taxon>
        <taxon>Dicranidae</taxon>
        <taxon>Pseudoditrichales</taxon>
        <taxon>Ditrichaceae</taxon>
        <taxon>Ceratodon</taxon>
    </lineage>
</organism>
<dbReference type="InterPro" id="IPR036188">
    <property type="entry name" value="FAD/NAD-bd_sf"/>
</dbReference>
<dbReference type="PANTHER" id="PTHR43735:SF3">
    <property type="entry name" value="FERROPTOSIS SUPPRESSOR PROTEIN 1"/>
    <property type="match status" value="1"/>
</dbReference>
<evidence type="ECO:0000256" key="3">
    <source>
        <dbReference type="ARBA" id="ARBA00022827"/>
    </source>
</evidence>
<dbReference type="PRINTS" id="PR00368">
    <property type="entry name" value="FADPNR"/>
</dbReference>
<dbReference type="Pfam" id="PF07992">
    <property type="entry name" value="Pyr_redox_2"/>
    <property type="match status" value="1"/>
</dbReference>
<dbReference type="Gene3D" id="3.50.50.100">
    <property type="match status" value="1"/>
</dbReference>
<dbReference type="GO" id="GO:0050660">
    <property type="term" value="F:flavin adenine dinucleotide binding"/>
    <property type="evidence" value="ECO:0007669"/>
    <property type="project" value="TreeGrafter"/>
</dbReference>